<dbReference type="InterPro" id="IPR029058">
    <property type="entry name" value="AB_hydrolase_fold"/>
</dbReference>
<dbReference type="EMBL" id="CP050177">
    <property type="protein sequence ID" value="QIQ01878.1"/>
    <property type="molecule type" value="Genomic_DNA"/>
</dbReference>
<dbReference type="RefSeq" id="WP_167024767.1">
    <property type="nucleotide sequence ID" value="NZ_CP050177.1"/>
</dbReference>
<name>A0A6G9GUE5_9ACTN</name>
<proteinExistence type="predicted"/>
<dbReference type="GO" id="GO:0016787">
    <property type="term" value="F:hydrolase activity"/>
    <property type="evidence" value="ECO:0007669"/>
    <property type="project" value="UniProtKB-KW"/>
</dbReference>
<dbReference type="InterPro" id="IPR013094">
    <property type="entry name" value="AB_hydrolase_3"/>
</dbReference>
<keyword evidence="1 3" id="KW-0378">Hydrolase</keyword>
<dbReference type="SUPFAM" id="SSF53474">
    <property type="entry name" value="alpha/beta-Hydrolases"/>
    <property type="match status" value="1"/>
</dbReference>
<dbReference type="Gene3D" id="3.40.50.1820">
    <property type="entry name" value="alpha/beta hydrolase"/>
    <property type="match status" value="1"/>
</dbReference>
<gene>
    <name evidence="3" type="ORF">HA039_05865</name>
</gene>
<evidence type="ECO:0000313" key="4">
    <source>
        <dbReference type="Proteomes" id="UP000501179"/>
    </source>
</evidence>
<protein>
    <submittedName>
        <fullName evidence="3">Alpha/beta hydrolase</fullName>
    </submittedName>
</protein>
<dbReference type="PANTHER" id="PTHR48081">
    <property type="entry name" value="AB HYDROLASE SUPERFAMILY PROTEIN C4A8.06C"/>
    <property type="match status" value="1"/>
</dbReference>
<dbReference type="Pfam" id="PF07859">
    <property type="entry name" value="Abhydrolase_3"/>
    <property type="match status" value="1"/>
</dbReference>
<dbReference type="PANTHER" id="PTHR48081:SF8">
    <property type="entry name" value="ALPHA_BETA HYDROLASE FOLD-3 DOMAIN-CONTAINING PROTEIN-RELATED"/>
    <property type="match status" value="1"/>
</dbReference>
<organism evidence="3 4">
    <name type="scientific">Streptomyces liangshanensis</name>
    <dbReference type="NCBI Taxonomy" id="2717324"/>
    <lineage>
        <taxon>Bacteria</taxon>
        <taxon>Bacillati</taxon>
        <taxon>Actinomycetota</taxon>
        <taxon>Actinomycetes</taxon>
        <taxon>Kitasatosporales</taxon>
        <taxon>Streptomycetaceae</taxon>
        <taxon>Streptomyces</taxon>
    </lineage>
</organism>
<evidence type="ECO:0000313" key="3">
    <source>
        <dbReference type="EMBL" id="QIQ01878.1"/>
    </source>
</evidence>
<dbReference type="InterPro" id="IPR050300">
    <property type="entry name" value="GDXG_lipolytic_enzyme"/>
</dbReference>
<evidence type="ECO:0000256" key="1">
    <source>
        <dbReference type="ARBA" id="ARBA00022801"/>
    </source>
</evidence>
<keyword evidence="4" id="KW-1185">Reference proteome</keyword>
<reference evidence="3 4" key="1">
    <citation type="submission" date="2020-03" db="EMBL/GenBank/DDBJ databases">
        <title>A novel species.</title>
        <authorList>
            <person name="Gao J."/>
        </authorList>
    </citation>
    <scope>NUCLEOTIDE SEQUENCE [LARGE SCALE GENOMIC DNA]</scope>
    <source>
        <strain evidence="3 4">QMT-12</strain>
    </source>
</reference>
<dbReference type="AlphaFoldDB" id="A0A6G9GUE5"/>
<accession>A0A6G9GUE5</accession>
<evidence type="ECO:0000259" key="2">
    <source>
        <dbReference type="Pfam" id="PF07859"/>
    </source>
</evidence>
<dbReference type="Proteomes" id="UP000501179">
    <property type="component" value="Chromosome"/>
</dbReference>
<dbReference type="KEGG" id="slia:HA039_05865"/>
<sequence>MTLFSRLVARPLARVVQAAPHPAVPAAVTFPEIPGRTRTLTIPTAQGDAEATVYYPPQDPDATPPVHVNFHGGGFVIGHYDMDDAMCRYLAAIAPAVVVNVDYLLAPQHPFPAPAEQAYEVVRWVAAHGTDHGWDGGRLGVGGQSAGGNLAAAAARQAWENGGPRIGLQVLNYAPFDLEDPKKRAKAAKPVVRPALVPILQGAYLPKVADRTDPLVSPLYGTNADHLDGIAPALIITCELDLLRDEGIRYAAKLRASNALLEHREFEGLDHAFNLLTEETARTREMYDLIARYIAKIPAP</sequence>
<feature type="domain" description="Alpha/beta hydrolase fold-3" evidence="2">
    <location>
        <begin position="68"/>
        <end position="273"/>
    </location>
</feature>